<evidence type="ECO:0000259" key="9">
    <source>
        <dbReference type="PROSITE" id="PS50112"/>
    </source>
</evidence>
<dbReference type="PROSITE" id="PS50112">
    <property type="entry name" value="PAS"/>
    <property type="match status" value="2"/>
</dbReference>
<dbReference type="PROSITE" id="PS50109">
    <property type="entry name" value="HIS_KIN"/>
    <property type="match status" value="1"/>
</dbReference>
<dbReference type="InterPro" id="IPR003661">
    <property type="entry name" value="HisK_dim/P_dom"/>
</dbReference>
<evidence type="ECO:0000313" key="12">
    <source>
        <dbReference type="Proteomes" id="UP000501812"/>
    </source>
</evidence>
<gene>
    <name evidence="11" type="ORF">HHL09_24145</name>
</gene>
<dbReference type="Gene3D" id="3.30.565.10">
    <property type="entry name" value="Histidine kinase-like ATPase, C-terminal domain"/>
    <property type="match status" value="1"/>
</dbReference>
<reference evidence="11 12" key="1">
    <citation type="submission" date="2020-04" db="EMBL/GenBank/DDBJ databases">
        <title>Luteolibacter sp. G-1-1-1 isolated from soil.</title>
        <authorList>
            <person name="Dahal R.H."/>
        </authorList>
    </citation>
    <scope>NUCLEOTIDE SEQUENCE [LARGE SCALE GENOMIC DNA]</scope>
    <source>
        <strain evidence="11 12">G-1-1-1</strain>
    </source>
</reference>
<evidence type="ECO:0000259" key="10">
    <source>
        <dbReference type="PROSITE" id="PS50113"/>
    </source>
</evidence>
<evidence type="ECO:0000256" key="1">
    <source>
        <dbReference type="ARBA" id="ARBA00000085"/>
    </source>
</evidence>
<dbReference type="CDD" id="cd00130">
    <property type="entry name" value="PAS"/>
    <property type="match status" value="2"/>
</dbReference>
<dbReference type="SUPFAM" id="SSF52172">
    <property type="entry name" value="CheY-like"/>
    <property type="match status" value="1"/>
</dbReference>
<dbReference type="EC" id="2.7.13.3" evidence="2"/>
<name>A0A858RNY3_9BACT</name>
<dbReference type="GO" id="GO:0005886">
    <property type="term" value="C:plasma membrane"/>
    <property type="evidence" value="ECO:0007669"/>
    <property type="project" value="TreeGrafter"/>
</dbReference>
<dbReference type="PROSITE" id="PS50110">
    <property type="entry name" value="RESPONSE_REGULATORY"/>
    <property type="match status" value="1"/>
</dbReference>
<evidence type="ECO:0000256" key="2">
    <source>
        <dbReference type="ARBA" id="ARBA00012438"/>
    </source>
</evidence>
<keyword evidence="12" id="KW-1185">Reference proteome</keyword>
<dbReference type="PROSITE" id="PS50113">
    <property type="entry name" value="PAC"/>
    <property type="match status" value="2"/>
</dbReference>
<dbReference type="InterPro" id="IPR005467">
    <property type="entry name" value="His_kinase_dom"/>
</dbReference>
<dbReference type="SMART" id="SM00387">
    <property type="entry name" value="HATPase_c"/>
    <property type="match status" value="1"/>
</dbReference>
<evidence type="ECO:0000313" key="11">
    <source>
        <dbReference type="EMBL" id="QJE98737.1"/>
    </source>
</evidence>
<dbReference type="InterPro" id="IPR036097">
    <property type="entry name" value="HisK_dim/P_sf"/>
</dbReference>
<dbReference type="SMART" id="SM00086">
    <property type="entry name" value="PAC"/>
    <property type="match status" value="2"/>
</dbReference>
<dbReference type="EMBL" id="CP051774">
    <property type="protein sequence ID" value="QJE98737.1"/>
    <property type="molecule type" value="Genomic_DNA"/>
</dbReference>
<dbReference type="CDD" id="cd17580">
    <property type="entry name" value="REC_2_DhkD-like"/>
    <property type="match status" value="1"/>
</dbReference>
<dbReference type="InterPro" id="IPR001789">
    <property type="entry name" value="Sig_transdc_resp-reg_receiver"/>
</dbReference>
<feature type="domain" description="PAS" evidence="9">
    <location>
        <begin position="151"/>
        <end position="206"/>
    </location>
</feature>
<dbReference type="GO" id="GO:0006355">
    <property type="term" value="P:regulation of DNA-templated transcription"/>
    <property type="evidence" value="ECO:0007669"/>
    <property type="project" value="InterPro"/>
</dbReference>
<dbReference type="SMART" id="SM00448">
    <property type="entry name" value="REC"/>
    <property type="match status" value="1"/>
</dbReference>
<dbReference type="NCBIfam" id="TIGR00229">
    <property type="entry name" value="sensory_box"/>
    <property type="match status" value="2"/>
</dbReference>
<dbReference type="PRINTS" id="PR00344">
    <property type="entry name" value="BCTRLSENSOR"/>
</dbReference>
<keyword evidence="4" id="KW-0808">Transferase</keyword>
<proteinExistence type="predicted"/>
<dbReference type="InterPro" id="IPR003594">
    <property type="entry name" value="HATPase_dom"/>
</dbReference>
<dbReference type="Pfam" id="PF00512">
    <property type="entry name" value="HisKA"/>
    <property type="match status" value="1"/>
</dbReference>
<dbReference type="Pfam" id="PF02518">
    <property type="entry name" value="HATPase_c"/>
    <property type="match status" value="1"/>
</dbReference>
<dbReference type="InterPro" id="IPR035965">
    <property type="entry name" value="PAS-like_dom_sf"/>
</dbReference>
<evidence type="ECO:0000256" key="4">
    <source>
        <dbReference type="ARBA" id="ARBA00022679"/>
    </source>
</evidence>
<dbReference type="Pfam" id="PF00072">
    <property type="entry name" value="Response_reg"/>
    <property type="match status" value="1"/>
</dbReference>
<dbReference type="RefSeq" id="WP_169457224.1">
    <property type="nucleotide sequence ID" value="NZ_CP051774.1"/>
</dbReference>
<feature type="domain" description="Histidine kinase" evidence="7">
    <location>
        <begin position="288"/>
        <end position="504"/>
    </location>
</feature>
<dbReference type="SUPFAM" id="SSF47384">
    <property type="entry name" value="Homodimeric domain of signal transducing histidine kinase"/>
    <property type="match status" value="1"/>
</dbReference>
<keyword evidence="3 6" id="KW-0597">Phosphoprotein</keyword>
<dbReference type="SMART" id="SM00091">
    <property type="entry name" value="PAS"/>
    <property type="match status" value="2"/>
</dbReference>
<accession>A0A858RNY3</accession>
<dbReference type="InterPro" id="IPR036890">
    <property type="entry name" value="HATPase_C_sf"/>
</dbReference>
<dbReference type="KEGG" id="luo:HHL09_24145"/>
<keyword evidence="5" id="KW-0418">Kinase</keyword>
<dbReference type="InterPro" id="IPR004358">
    <property type="entry name" value="Sig_transdc_His_kin-like_C"/>
</dbReference>
<protein>
    <recommendedName>
        <fullName evidence="2">histidine kinase</fullName>
        <ecNumber evidence="2">2.7.13.3</ecNumber>
    </recommendedName>
</protein>
<dbReference type="Gene3D" id="1.10.287.130">
    <property type="match status" value="1"/>
</dbReference>
<dbReference type="SUPFAM" id="SSF55874">
    <property type="entry name" value="ATPase domain of HSP90 chaperone/DNA topoisomerase II/histidine kinase"/>
    <property type="match status" value="1"/>
</dbReference>
<evidence type="ECO:0000259" key="7">
    <source>
        <dbReference type="PROSITE" id="PS50109"/>
    </source>
</evidence>
<comment type="catalytic activity">
    <reaction evidence="1">
        <text>ATP + protein L-histidine = ADP + protein N-phospho-L-histidine.</text>
        <dbReference type="EC" id="2.7.13.3"/>
    </reaction>
</comment>
<evidence type="ECO:0000256" key="5">
    <source>
        <dbReference type="ARBA" id="ARBA00022777"/>
    </source>
</evidence>
<feature type="domain" description="PAC" evidence="10">
    <location>
        <begin position="226"/>
        <end position="278"/>
    </location>
</feature>
<dbReference type="InterPro" id="IPR011006">
    <property type="entry name" value="CheY-like_superfamily"/>
</dbReference>
<dbReference type="GO" id="GO:0009927">
    <property type="term" value="F:histidine phosphotransfer kinase activity"/>
    <property type="evidence" value="ECO:0007669"/>
    <property type="project" value="TreeGrafter"/>
</dbReference>
<dbReference type="InterPro" id="IPR000700">
    <property type="entry name" value="PAS-assoc_C"/>
</dbReference>
<dbReference type="InterPro" id="IPR000014">
    <property type="entry name" value="PAS"/>
</dbReference>
<dbReference type="SUPFAM" id="SSF55785">
    <property type="entry name" value="PYP-like sensor domain (PAS domain)"/>
    <property type="match status" value="2"/>
</dbReference>
<feature type="modified residue" description="4-aspartylphosphate" evidence="6">
    <location>
        <position position="576"/>
    </location>
</feature>
<feature type="domain" description="PAS" evidence="9">
    <location>
        <begin position="24"/>
        <end position="81"/>
    </location>
</feature>
<dbReference type="Pfam" id="PF00989">
    <property type="entry name" value="PAS"/>
    <property type="match status" value="1"/>
</dbReference>
<dbReference type="CDD" id="cd00082">
    <property type="entry name" value="HisKA"/>
    <property type="match status" value="1"/>
</dbReference>
<dbReference type="Pfam" id="PF13426">
    <property type="entry name" value="PAS_9"/>
    <property type="match status" value="1"/>
</dbReference>
<evidence type="ECO:0000256" key="3">
    <source>
        <dbReference type="ARBA" id="ARBA00022553"/>
    </source>
</evidence>
<dbReference type="GO" id="GO:0000155">
    <property type="term" value="F:phosphorelay sensor kinase activity"/>
    <property type="evidence" value="ECO:0007669"/>
    <property type="project" value="InterPro"/>
</dbReference>
<dbReference type="Proteomes" id="UP000501812">
    <property type="component" value="Chromosome"/>
</dbReference>
<dbReference type="Gene3D" id="3.30.450.20">
    <property type="entry name" value="PAS domain"/>
    <property type="match status" value="2"/>
</dbReference>
<dbReference type="SMART" id="SM00388">
    <property type="entry name" value="HisKA"/>
    <property type="match status" value="1"/>
</dbReference>
<evidence type="ECO:0000259" key="8">
    <source>
        <dbReference type="PROSITE" id="PS50110"/>
    </source>
</evidence>
<dbReference type="PANTHER" id="PTHR43047:SF72">
    <property type="entry name" value="OSMOSENSING HISTIDINE PROTEIN KINASE SLN1"/>
    <property type="match status" value="1"/>
</dbReference>
<dbReference type="InterPro" id="IPR001610">
    <property type="entry name" value="PAC"/>
</dbReference>
<organism evidence="11 12">
    <name type="scientific">Luteolibacter luteus</name>
    <dbReference type="NCBI Taxonomy" id="2728835"/>
    <lineage>
        <taxon>Bacteria</taxon>
        <taxon>Pseudomonadati</taxon>
        <taxon>Verrucomicrobiota</taxon>
        <taxon>Verrucomicrobiia</taxon>
        <taxon>Verrucomicrobiales</taxon>
        <taxon>Verrucomicrobiaceae</taxon>
        <taxon>Luteolibacter</taxon>
    </lineage>
</organism>
<dbReference type="Gene3D" id="3.40.50.2300">
    <property type="match status" value="1"/>
</dbReference>
<dbReference type="PANTHER" id="PTHR43047">
    <property type="entry name" value="TWO-COMPONENT HISTIDINE PROTEIN KINASE"/>
    <property type="match status" value="1"/>
</dbReference>
<dbReference type="InterPro" id="IPR013767">
    <property type="entry name" value="PAS_fold"/>
</dbReference>
<dbReference type="AlphaFoldDB" id="A0A858RNY3"/>
<feature type="domain" description="Response regulatory" evidence="8">
    <location>
        <begin position="527"/>
        <end position="641"/>
    </location>
</feature>
<sequence>MDSQKLAEAPDADASIISPWLAARRQHFDELVGGVTDYAIFMMSPEGIILDWNSGAEELKGYTAKEIVGQHFSRFYSEEDKTARFPDHELIVASAEGRFATEGWRYRKDGTRFWANVTITAIRSDAGVEGFLKITRDLTKRQQATEALRQSEERFRLLIESVADYAIFMLDPEGNVMSWNTGAHRIKGYEPEEIIGQHFSRFYPEEARLEGVPAILLERALTEGRAEDEGWRVRKDGTRFWGNVIITAVHDAAGIHRGFVKITRDLTDRRNREQIELASKRKDTFLATLAHELRNPLAPILPGVDVLLKAPHQTGRVVQVASMLRRQVDQMSRLIDDLLDLSRVTTGKIALQRDRIQLVDVVQRSVETAQPAIDAKHHRLALNLPGVPVILDADLHRLSQAVSNLLTNAAKYTPAGGEIELTVELAEGDRLLIHIKDTGIGIPAESLETIFDLFDQGTRGSSDGLGIGLTLVQTIARMHGGSIGAFSDGEGRGTEMILDLPVVASVGDAPEDELAPPVSTPSSRALRVLVADDAPNTADILCMFFELEGMHTRVAYDGLQAVESATAFRPDLVCLDLGMPQLDGFEAARRIRESQPGVVIIALSGWGSESDHARTKEAGFDFHLVKPVKPEDLRQILASRFPQKG</sequence>
<evidence type="ECO:0000256" key="6">
    <source>
        <dbReference type="PROSITE-ProRule" id="PRU00169"/>
    </source>
</evidence>
<feature type="domain" description="PAC" evidence="10">
    <location>
        <begin position="93"/>
        <end position="150"/>
    </location>
</feature>